<feature type="domain" description="Ice-binding protein C-terminal" evidence="3">
    <location>
        <begin position="186"/>
        <end position="207"/>
    </location>
</feature>
<organism evidence="4 5">
    <name type="scientific">Haloferula helveola</name>
    <dbReference type="NCBI Taxonomy" id="490095"/>
    <lineage>
        <taxon>Bacteria</taxon>
        <taxon>Pseudomonadati</taxon>
        <taxon>Verrucomicrobiota</taxon>
        <taxon>Verrucomicrobiia</taxon>
        <taxon>Verrucomicrobiales</taxon>
        <taxon>Verrucomicrobiaceae</taxon>
        <taxon>Haloferula</taxon>
    </lineage>
</organism>
<feature type="compositionally biased region" description="Polar residues" evidence="1">
    <location>
        <begin position="45"/>
        <end position="65"/>
    </location>
</feature>
<protein>
    <recommendedName>
        <fullName evidence="3">Ice-binding protein C-terminal domain-containing protein</fullName>
    </recommendedName>
</protein>
<reference evidence="4 5" key="1">
    <citation type="submission" date="2021-06" db="EMBL/GenBank/DDBJ databases">
        <title>Complete genome of Haloferula helveola possessing various polysaccharide degrading enzymes.</title>
        <authorList>
            <person name="Takami H."/>
            <person name="Huang C."/>
            <person name="Hamasaki K."/>
        </authorList>
    </citation>
    <scope>NUCLEOTIDE SEQUENCE [LARGE SCALE GENOMIC DNA]</scope>
    <source>
        <strain evidence="4 5">CN-1</strain>
    </source>
</reference>
<feature type="chain" id="PRO_5045316572" description="Ice-binding protein C-terminal domain-containing protein" evidence="2">
    <location>
        <begin position="18"/>
        <end position="209"/>
    </location>
</feature>
<evidence type="ECO:0000313" key="5">
    <source>
        <dbReference type="Proteomes" id="UP001374893"/>
    </source>
</evidence>
<dbReference type="InterPro" id="IPR013424">
    <property type="entry name" value="Ice-binding_C"/>
</dbReference>
<sequence length="209" mass="21893">MYIAIASMAGALSTAHAVVLFQLETFDSPTNWTSGAQNPSPPVITFNTGPTGTGDSSLQITSSPGSGPGSRLIAYNEVDWAGDYLGAGIHALTMDLRNQSSISSYIRVAVNGPGGWFVTPAQELGRFSTWTSASFDLTPGSLIDVGGSDAAATLGNVTEIRILHSTTDSFRGETGLRTLRVDNIQAVPEPSVGLLALGAALFSFRRRKD</sequence>
<evidence type="ECO:0000256" key="1">
    <source>
        <dbReference type="SAM" id="MobiDB-lite"/>
    </source>
</evidence>
<feature type="region of interest" description="Disordered" evidence="1">
    <location>
        <begin position="32"/>
        <end position="66"/>
    </location>
</feature>
<accession>A0ABM7RE96</accession>
<evidence type="ECO:0000313" key="4">
    <source>
        <dbReference type="EMBL" id="BCX47994.1"/>
    </source>
</evidence>
<dbReference type="Pfam" id="PF07589">
    <property type="entry name" value="PEP-CTERM"/>
    <property type="match status" value="1"/>
</dbReference>
<name>A0ABM7RE96_9BACT</name>
<dbReference type="EMBL" id="AP024702">
    <property type="protein sequence ID" value="BCX47994.1"/>
    <property type="molecule type" value="Genomic_DNA"/>
</dbReference>
<evidence type="ECO:0000256" key="2">
    <source>
        <dbReference type="SAM" id="SignalP"/>
    </source>
</evidence>
<keyword evidence="5" id="KW-1185">Reference proteome</keyword>
<feature type="signal peptide" evidence="2">
    <location>
        <begin position="1"/>
        <end position="17"/>
    </location>
</feature>
<keyword evidence="2" id="KW-0732">Signal</keyword>
<proteinExistence type="predicted"/>
<dbReference type="Proteomes" id="UP001374893">
    <property type="component" value="Chromosome"/>
</dbReference>
<evidence type="ECO:0000259" key="3">
    <source>
        <dbReference type="Pfam" id="PF07589"/>
    </source>
</evidence>
<gene>
    <name evidence="4" type="ORF">HAHE_19020</name>
</gene>